<dbReference type="PANTHER" id="PTHR13182:SF26">
    <property type="entry name" value="CYTOPLASMIC 60S SUBUNIT BIOGENESIS FACTOR REI1 HOMOLOG 1-LIKE"/>
    <property type="match status" value="1"/>
</dbReference>
<protein>
    <recommendedName>
        <fullName evidence="3">C2H2-type domain-containing protein</fullName>
    </recommendedName>
</protein>
<dbReference type="GO" id="GO:0042273">
    <property type="term" value="P:ribosomal large subunit biogenesis"/>
    <property type="evidence" value="ECO:0007669"/>
    <property type="project" value="TreeGrafter"/>
</dbReference>
<evidence type="ECO:0000256" key="1">
    <source>
        <dbReference type="PROSITE-ProRule" id="PRU00042"/>
    </source>
</evidence>
<keyword evidence="1" id="KW-0862">Zinc</keyword>
<keyword evidence="1" id="KW-0863">Zinc-finger</keyword>
<dbReference type="PROSITE" id="PS00028">
    <property type="entry name" value="ZINC_FINGER_C2H2_1"/>
    <property type="match status" value="2"/>
</dbReference>
<dbReference type="EMBL" id="JACXVP010000008">
    <property type="protein sequence ID" value="KAG5589069.1"/>
    <property type="molecule type" value="Genomic_DNA"/>
</dbReference>
<dbReference type="Pfam" id="PF12756">
    <property type="entry name" value="zf-C2H2_2"/>
    <property type="match status" value="1"/>
</dbReference>
<evidence type="ECO:0000313" key="5">
    <source>
        <dbReference type="Proteomes" id="UP000824120"/>
    </source>
</evidence>
<dbReference type="Proteomes" id="UP000824120">
    <property type="component" value="Chromosome 8"/>
</dbReference>
<dbReference type="OrthoDB" id="19329at2759"/>
<keyword evidence="5" id="KW-1185">Reference proteome</keyword>
<dbReference type="InterPro" id="IPR041661">
    <property type="entry name" value="ZN622/Rei1/Reh1_Znf-C2H2"/>
</dbReference>
<reference evidence="4 5" key="1">
    <citation type="submission" date="2020-09" db="EMBL/GenBank/DDBJ databases">
        <title>De no assembly of potato wild relative species, Solanum commersonii.</title>
        <authorList>
            <person name="Cho K."/>
        </authorList>
    </citation>
    <scope>NUCLEOTIDE SEQUENCE [LARGE SCALE GENOMIC DNA]</scope>
    <source>
        <strain evidence="4">LZ3.2</strain>
        <tissue evidence="4">Leaf</tissue>
    </source>
</reference>
<feature type="compositionally biased region" description="Basic and acidic residues" evidence="2">
    <location>
        <begin position="94"/>
        <end position="109"/>
    </location>
</feature>
<dbReference type="InterPro" id="IPR013087">
    <property type="entry name" value="Znf_C2H2_type"/>
</dbReference>
<dbReference type="GO" id="GO:0008270">
    <property type="term" value="F:zinc ion binding"/>
    <property type="evidence" value="ECO:0007669"/>
    <property type="project" value="UniProtKB-KW"/>
</dbReference>
<evidence type="ECO:0000256" key="2">
    <source>
        <dbReference type="SAM" id="MobiDB-lite"/>
    </source>
</evidence>
<feature type="domain" description="C2H2-type" evidence="3">
    <location>
        <begin position="62"/>
        <end position="91"/>
    </location>
</feature>
<dbReference type="SMART" id="SM00355">
    <property type="entry name" value="ZnF_C2H2"/>
    <property type="match status" value="4"/>
</dbReference>
<dbReference type="SUPFAM" id="SSF57667">
    <property type="entry name" value="beta-beta-alpha zinc fingers"/>
    <property type="match status" value="3"/>
</dbReference>
<sequence length="358" mass="40878">MRSLFCNCCNKEFFDENEQKIHYKSEWHTYNLKRKVAGVPGLNEALFVARQSALAEETPLLYSCVHCGKEYRSFKAYAQHLKSKAHLARASQETGHHHDDNSAISGRDESEWEEVDQEEEIACEDNDSLRQLKMNGSSTSNGVMDDESSNVDELDPCSCFMCDLEHDTVENCAVHMHKKHGFFIPDIEYLKDPEGFLTYLGLKVRRGYMCLYCNDRCRPFSSLEAVRKHMDAKNHCKVHYGDGGDDEEAELEEFYDYTSSYVDATGKQLVSSEDFNNNVELGSGGSELVITTRTDDRLSVKSIGSREFLRYYRQKPRPRRTNDTAISSALSFKVSKHEPSNRVIEGAQRQNEGVEGHE</sequence>
<proteinExistence type="predicted"/>
<accession>A0A9J5XMI7</accession>
<dbReference type="GO" id="GO:0030687">
    <property type="term" value="C:preribosome, large subunit precursor"/>
    <property type="evidence" value="ECO:0007669"/>
    <property type="project" value="TreeGrafter"/>
</dbReference>
<organism evidence="4 5">
    <name type="scientific">Solanum commersonii</name>
    <name type="common">Commerson's wild potato</name>
    <name type="synonym">Commerson's nightshade</name>
    <dbReference type="NCBI Taxonomy" id="4109"/>
    <lineage>
        <taxon>Eukaryota</taxon>
        <taxon>Viridiplantae</taxon>
        <taxon>Streptophyta</taxon>
        <taxon>Embryophyta</taxon>
        <taxon>Tracheophyta</taxon>
        <taxon>Spermatophyta</taxon>
        <taxon>Magnoliopsida</taxon>
        <taxon>eudicotyledons</taxon>
        <taxon>Gunneridae</taxon>
        <taxon>Pentapetalae</taxon>
        <taxon>asterids</taxon>
        <taxon>lamiids</taxon>
        <taxon>Solanales</taxon>
        <taxon>Solanaceae</taxon>
        <taxon>Solanoideae</taxon>
        <taxon>Solaneae</taxon>
        <taxon>Solanum</taxon>
    </lineage>
</organism>
<dbReference type="InterPro" id="IPR040025">
    <property type="entry name" value="Znf622/Rei1/Reh1"/>
</dbReference>
<keyword evidence="1" id="KW-0479">Metal-binding</keyword>
<dbReference type="PROSITE" id="PS50157">
    <property type="entry name" value="ZINC_FINGER_C2H2_2"/>
    <property type="match status" value="1"/>
</dbReference>
<dbReference type="InterPro" id="IPR036236">
    <property type="entry name" value="Znf_C2H2_sf"/>
</dbReference>
<name>A0A9J5XMI7_SOLCO</name>
<feature type="region of interest" description="Disordered" evidence="2">
    <location>
        <begin position="337"/>
        <end position="358"/>
    </location>
</feature>
<dbReference type="PANTHER" id="PTHR13182">
    <property type="entry name" value="ZINC FINGER PROTEIN 622"/>
    <property type="match status" value="1"/>
</dbReference>
<evidence type="ECO:0000313" key="4">
    <source>
        <dbReference type="EMBL" id="KAG5589069.1"/>
    </source>
</evidence>
<gene>
    <name evidence="4" type="ORF">H5410_039583</name>
</gene>
<dbReference type="Gene3D" id="3.30.160.60">
    <property type="entry name" value="Classic Zinc Finger"/>
    <property type="match status" value="1"/>
</dbReference>
<feature type="region of interest" description="Disordered" evidence="2">
    <location>
        <begin position="88"/>
        <end position="118"/>
    </location>
</feature>
<comment type="caution">
    <text evidence="4">The sequence shown here is derived from an EMBL/GenBank/DDBJ whole genome shotgun (WGS) entry which is preliminary data.</text>
</comment>
<dbReference type="AlphaFoldDB" id="A0A9J5XMI7"/>
<evidence type="ECO:0000259" key="3">
    <source>
        <dbReference type="PROSITE" id="PS50157"/>
    </source>
</evidence>